<keyword evidence="7" id="KW-1185">Reference proteome</keyword>
<comment type="similarity">
    <text evidence="1">Belongs to the 'phage' integrase family.</text>
</comment>
<organism evidence="6 7">
    <name type="scientific">Pseudooctadecabacter jejudonensis</name>
    <dbReference type="NCBI Taxonomy" id="1391910"/>
    <lineage>
        <taxon>Bacteria</taxon>
        <taxon>Pseudomonadati</taxon>
        <taxon>Pseudomonadota</taxon>
        <taxon>Alphaproteobacteria</taxon>
        <taxon>Rhodobacterales</taxon>
        <taxon>Paracoccaceae</taxon>
        <taxon>Pseudooctadecabacter</taxon>
    </lineage>
</organism>
<dbReference type="PROSITE" id="PS51898">
    <property type="entry name" value="TYR_RECOMBINASE"/>
    <property type="match status" value="1"/>
</dbReference>
<dbReference type="Proteomes" id="UP000193623">
    <property type="component" value="Unassembled WGS sequence"/>
</dbReference>
<evidence type="ECO:0000256" key="1">
    <source>
        <dbReference type="ARBA" id="ARBA00008857"/>
    </source>
</evidence>
<dbReference type="AlphaFoldDB" id="A0A1Y5SNE2"/>
<dbReference type="SUPFAM" id="SSF56349">
    <property type="entry name" value="DNA breaking-rejoining enzymes"/>
    <property type="match status" value="1"/>
</dbReference>
<dbReference type="Gene3D" id="1.10.443.10">
    <property type="entry name" value="Intergrase catalytic core"/>
    <property type="match status" value="1"/>
</dbReference>
<dbReference type="EMBL" id="FWFT01000003">
    <property type="protein sequence ID" value="SLN41715.1"/>
    <property type="molecule type" value="Genomic_DNA"/>
</dbReference>
<dbReference type="InterPro" id="IPR002104">
    <property type="entry name" value="Integrase_catalytic"/>
</dbReference>
<reference evidence="6 7" key="1">
    <citation type="submission" date="2017-03" db="EMBL/GenBank/DDBJ databases">
        <authorList>
            <person name="Afonso C.L."/>
            <person name="Miller P.J."/>
            <person name="Scott M.A."/>
            <person name="Spackman E."/>
            <person name="Goraichik I."/>
            <person name="Dimitrov K.M."/>
            <person name="Suarez D.L."/>
            <person name="Swayne D.E."/>
        </authorList>
    </citation>
    <scope>NUCLEOTIDE SEQUENCE [LARGE SCALE GENOMIC DNA]</scope>
    <source>
        <strain evidence="6 7">CECT 8397</strain>
    </source>
</reference>
<dbReference type="Pfam" id="PF00589">
    <property type="entry name" value="Phage_integrase"/>
    <property type="match status" value="1"/>
</dbReference>
<evidence type="ECO:0000313" key="6">
    <source>
        <dbReference type="EMBL" id="SLN41715.1"/>
    </source>
</evidence>
<feature type="domain" description="Tyr recombinase" evidence="5">
    <location>
        <begin position="236"/>
        <end position="441"/>
    </location>
</feature>
<name>A0A1Y5SNE2_9RHOB</name>
<dbReference type="InterPro" id="IPR050090">
    <property type="entry name" value="Tyrosine_recombinase_XerCD"/>
</dbReference>
<dbReference type="PANTHER" id="PTHR30349">
    <property type="entry name" value="PHAGE INTEGRASE-RELATED"/>
    <property type="match status" value="1"/>
</dbReference>
<gene>
    <name evidence="6" type="ORF">PSJ8397_02102</name>
</gene>
<evidence type="ECO:0000256" key="3">
    <source>
        <dbReference type="ARBA" id="ARBA00023125"/>
    </source>
</evidence>
<evidence type="ECO:0000256" key="2">
    <source>
        <dbReference type="ARBA" id="ARBA00022908"/>
    </source>
</evidence>
<keyword evidence="3" id="KW-0238">DNA-binding</keyword>
<dbReference type="PANTHER" id="PTHR30349:SF41">
    <property type="entry name" value="INTEGRASE_RECOMBINASE PROTEIN MJ0367-RELATED"/>
    <property type="match status" value="1"/>
</dbReference>
<dbReference type="GO" id="GO:0006310">
    <property type="term" value="P:DNA recombination"/>
    <property type="evidence" value="ECO:0007669"/>
    <property type="project" value="UniProtKB-KW"/>
</dbReference>
<sequence>MMRWLYAKGDNNHRQIKMDPVSEGYTLYQRPPNGRYYVQYSIKGQGQQRLSLGTSDPIEAERRAQSKWIKACALAEVGLSVNKKHFEKIAEEFIAGIELAVQRGEKAEYHAKQYPMIVRRYFVEHFKGKLMSALKADDIDEYWDFRKEYWITGPGSKNPLIEYTRMIKGEKTRVFRPVKEGYPSKSTLHKESLLLRQLFEFGQRRGYVIEIPEIHAPKDKRRKDNSRPGFTWEEFMHLKSVSEDRVREYELSQGDPTGKNQKTYQDRLRLHCFCMIAAFTGMRPTELFNLSWGDIEARKIHAENGELCDVTVMQVRGKGKEREMAAMPETLTFINLLKSLFYVATGRMPMDSDPVFFNHEGKRIRSFKIGLANLLIAADLREARNGKLRDSFSFRHFYITQQIREGVGHHLLGRNVGTSSKMIDAYYSKIRPTDEIAQLIPDWSKKRLLQYRRK</sequence>
<proteinExistence type="inferred from homology"/>
<dbReference type="InterPro" id="IPR013762">
    <property type="entry name" value="Integrase-like_cat_sf"/>
</dbReference>
<accession>A0A1Y5SNE2</accession>
<dbReference type="InterPro" id="IPR011010">
    <property type="entry name" value="DNA_brk_join_enz"/>
</dbReference>
<dbReference type="GO" id="GO:0015074">
    <property type="term" value="P:DNA integration"/>
    <property type="evidence" value="ECO:0007669"/>
    <property type="project" value="UniProtKB-KW"/>
</dbReference>
<dbReference type="GO" id="GO:0003677">
    <property type="term" value="F:DNA binding"/>
    <property type="evidence" value="ECO:0007669"/>
    <property type="project" value="UniProtKB-KW"/>
</dbReference>
<keyword evidence="4" id="KW-0233">DNA recombination</keyword>
<evidence type="ECO:0000259" key="5">
    <source>
        <dbReference type="PROSITE" id="PS51898"/>
    </source>
</evidence>
<keyword evidence="2" id="KW-0229">DNA integration</keyword>
<evidence type="ECO:0000313" key="7">
    <source>
        <dbReference type="Proteomes" id="UP000193623"/>
    </source>
</evidence>
<protein>
    <submittedName>
        <fullName evidence="6">Phage integrase family protein</fullName>
    </submittedName>
</protein>
<evidence type="ECO:0000256" key="4">
    <source>
        <dbReference type="ARBA" id="ARBA00023172"/>
    </source>
</evidence>